<name>A0ABS9UCR9_9BACL</name>
<keyword evidence="5" id="KW-1185">Reference proteome</keyword>
<evidence type="ECO:0000256" key="2">
    <source>
        <dbReference type="SAM" id="SignalP"/>
    </source>
</evidence>
<dbReference type="InterPro" id="IPR030678">
    <property type="entry name" value="Peptide/Ni-bd"/>
</dbReference>
<dbReference type="PANTHER" id="PTHR30290:SF79">
    <property type="entry name" value="DIPEPTIDE-BINDING PROTEIN DPPE"/>
    <property type="match status" value="1"/>
</dbReference>
<dbReference type="Gene3D" id="3.90.76.10">
    <property type="entry name" value="Dipeptide-binding Protein, Domain 1"/>
    <property type="match status" value="1"/>
</dbReference>
<dbReference type="SUPFAM" id="SSF53850">
    <property type="entry name" value="Periplasmic binding protein-like II"/>
    <property type="match status" value="1"/>
</dbReference>
<dbReference type="PANTHER" id="PTHR30290">
    <property type="entry name" value="PERIPLASMIC BINDING COMPONENT OF ABC TRANSPORTER"/>
    <property type="match status" value="1"/>
</dbReference>
<feature type="chain" id="PRO_5046662283" evidence="2">
    <location>
        <begin position="19"/>
        <end position="550"/>
    </location>
</feature>
<proteinExistence type="predicted"/>
<reference evidence="4 5" key="1">
    <citation type="submission" date="2022-03" db="EMBL/GenBank/DDBJ databases">
        <authorList>
            <person name="Jo J.-H."/>
            <person name="Im W.-T."/>
        </authorList>
    </citation>
    <scope>NUCLEOTIDE SEQUENCE [LARGE SCALE GENOMIC DNA]</scope>
    <source>
        <strain evidence="4 5">MA9</strain>
    </source>
</reference>
<accession>A0ABS9UCR9</accession>
<feature type="domain" description="Solute-binding protein family 5" evidence="3">
    <location>
        <begin position="92"/>
        <end position="471"/>
    </location>
</feature>
<dbReference type="PIRSF" id="PIRSF002741">
    <property type="entry name" value="MppA"/>
    <property type="match status" value="1"/>
</dbReference>
<dbReference type="EMBL" id="JAKZFC010000002">
    <property type="protein sequence ID" value="MCH7322033.1"/>
    <property type="molecule type" value="Genomic_DNA"/>
</dbReference>
<feature type="signal peptide" evidence="2">
    <location>
        <begin position="1"/>
        <end position="18"/>
    </location>
</feature>
<protein>
    <submittedName>
        <fullName evidence="4">Peptide ABC transporter substrate-binding protein</fullName>
    </submittedName>
</protein>
<dbReference type="Gene3D" id="3.10.105.10">
    <property type="entry name" value="Dipeptide-binding Protein, Domain 3"/>
    <property type="match status" value="1"/>
</dbReference>
<dbReference type="Gene3D" id="3.40.190.10">
    <property type="entry name" value="Periplasmic binding protein-like II"/>
    <property type="match status" value="1"/>
</dbReference>
<organism evidence="4 5">
    <name type="scientific">Solibacillus palustris</name>
    <dbReference type="NCBI Taxonomy" id="2908203"/>
    <lineage>
        <taxon>Bacteria</taxon>
        <taxon>Bacillati</taxon>
        <taxon>Bacillota</taxon>
        <taxon>Bacilli</taxon>
        <taxon>Bacillales</taxon>
        <taxon>Caryophanaceae</taxon>
        <taxon>Solibacillus</taxon>
    </lineage>
</organism>
<dbReference type="InterPro" id="IPR039424">
    <property type="entry name" value="SBP_5"/>
</dbReference>
<dbReference type="Proteomes" id="UP001316087">
    <property type="component" value="Unassembled WGS sequence"/>
</dbReference>
<evidence type="ECO:0000259" key="3">
    <source>
        <dbReference type="Pfam" id="PF00496"/>
    </source>
</evidence>
<feature type="region of interest" description="Disordered" evidence="1">
    <location>
        <begin position="25"/>
        <end position="55"/>
    </location>
</feature>
<evidence type="ECO:0000313" key="5">
    <source>
        <dbReference type="Proteomes" id="UP001316087"/>
    </source>
</evidence>
<gene>
    <name evidence="4" type="ORF">LZ480_09015</name>
</gene>
<evidence type="ECO:0000256" key="1">
    <source>
        <dbReference type="SAM" id="MobiDB-lite"/>
    </source>
</evidence>
<dbReference type="RefSeq" id="WP_241369080.1">
    <property type="nucleotide sequence ID" value="NZ_JAKZFC010000002.1"/>
</dbReference>
<dbReference type="PROSITE" id="PS51257">
    <property type="entry name" value="PROKAR_LIPOPROTEIN"/>
    <property type="match status" value="1"/>
</dbReference>
<sequence length="550" mass="61365">MKKWLLLLLMSLVAIVLAACTASEDAGSSDSSEKKQSEGVESDSNTDGEKVLYLNNDNEPTSFDPSIGFDSVSWDPLNNLMEGLVRLDANLEPKEAMAETIDISNDGLTYTFTLRDAKWTNGDPVTAGDFVYGWLHMLNPETASYSAFLATSYIEGAQAYNDGSGDAADVAIKAIDEKTFEVKLINPFDGFLSMITLPTFFPVNEKVATVTPTWFTNADTFVGNGPFKITIWNHEEKMTFEKNDTYWDKDTVQLDRIEWAMVNDSNTSYQMYQTGELDITAIPSTLADTLLNDPEAIIYDSAGTQFYRFNITKEPFTNQKVRQAFSYAINAQEIVDYVVKTGNKVANGFVSYGFKGPDGKDFRETQGSLISFDAEKAKQLLAEGMAEEGWDTLPAVELSYNTSDELKSVAETIQSQLKQVLGVEVTVQNSEWAVFREDQVALKLQFSRSTFGHDYADPINALENFTSDNDAMNRTGWKNAAYDELIKKARAEVDAQTRWNYLLDAEKILIEEAPLVPLYYYNGSALQKSNVKNIVRPVVGSIELKYATKE</sequence>
<dbReference type="InterPro" id="IPR000914">
    <property type="entry name" value="SBP_5_dom"/>
</dbReference>
<comment type="caution">
    <text evidence="4">The sequence shown here is derived from an EMBL/GenBank/DDBJ whole genome shotgun (WGS) entry which is preliminary data.</text>
</comment>
<keyword evidence="2" id="KW-0732">Signal</keyword>
<dbReference type="Pfam" id="PF00496">
    <property type="entry name" value="SBP_bac_5"/>
    <property type="match status" value="1"/>
</dbReference>
<dbReference type="CDD" id="cd08504">
    <property type="entry name" value="PBP2_OppA"/>
    <property type="match status" value="1"/>
</dbReference>
<evidence type="ECO:0000313" key="4">
    <source>
        <dbReference type="EMBL" id="MCH7322033.1"/>
    </source>
</evidence>